<dbReference type="GeneID" id="63842940"/>
<dbReference type="Proteomes" id="UP000803844">
    <property type="component" value="Unassembled WGS sequence"/>
</dbReference>
<protein>
    <submittedName>
        <fullName evidence="1">Uncharacterized protein</fullName>
    </submittedName>
</protein>
<dbReference type="AlphaFoldDB" id="A0A9P4XZT8"/>
<dbReference type="OrthoDB" id="5245408at2759"/>
<proteinExistence type="predicted"/>
<dbReference type="EMBL" id="MU032349">
    <property type="protein sequence ID" value="KAF3763951.1"/>
    <property type="molecule type" value="Genomic_DNA"/>
</dbReference>
<gene>
    <name evidence="1" type="ORF">M406DRAFT_75177</name>
</gene>
<keyword evidence="2" id="KW-1185">Reference proteome</keyword>
<reference evidence="1" key="1">
    <citation type="journal article" date="2020" name="Phytopathology">
        <title>Genome sequence of the chestnut blight fungus Cryphonectria parasitica EP155: A fundamental resource for an archetypical invasive plant pathogen.</title>
        <authorList>
            <person name="Crouch J.A."/>
            <person name="Dawe A."/>
            <person name="Aerts A."/>
            <person name="Barry K."/>
            <person name="Churchill A.C.L."/>
            <person name="Grimwood J."/>
            <person name="Hillman B."/>
            <person name="Milgroom M.G."/>
            <person name="Pangilinan J."/>
            <person name="Smith M."/>
            <person name="Salamov A."/>
            <person name="Schmutz J."/>
            <person name="Yadav J."/>
            <person name="Grigoriev I.V."/>
            <person name="Nuss D."/>
        </authorList>
    </citation>
    <scope>NUCLEOTIDE SEQUENCE</scope>
    <source>
        <strain evidence="1">EP155</strain>
    </source>
</reference>
<sequence>MDDFIQAKEAQTHATIPLPAELRNCVYSLVLVDEDARPKTTLVQPPLTCVSRWTRIEALPIYYGENEFSLTIPSPSSFGAVDNWYRFVRMMRVFAAGGPGGKHMTWLRFIKNISAKCCAQIDYVEEEYYHEPEIFQFGFQCMHRRKGGKEVNRIGKNKLDWTDMDTVDKAFDKAVLRLEHRGEVSEDSLAHHIPMKRVVNALYMVANMCPEATQWVEIFF</sequence>
<organism evidence="1 2">
    <name type="scientific">Cryphonectria parasitica (strain ATCC 38755 / EP155)</name>
    <dbReference type="NCBI Taxonomy" id="660469"/>
    <lineage>
        <taxon>Eukaryota</taxon>
        <taxon>Fungi</taxon>
        <taxon>Dikarya</taxon>
        <taxon>Ascomycota</taxon>
        <taxon>Pezizomycotina</taxon>
        <taxon>Sordariomycetes</taxon>
        <taxon>Sordariomycetidae</taxon>
        <taxon>Diaporthales</taxon>
        <taxon>Cryphonectriaceae</taxon>
        <taxon>Cryphonectria-Endothia species complex</taxon>
        <taxon>Cryphonectria</taxon>
    </lineage>
</organism>
<dbReference type="RefSeq" id="XP_040774912.1">
    <property type="nucleotide sequence ID" value="XM_040925811.1"/>
</dbReference>
<comment type="caution">
    <text evidence="1">The sequence shown here is derived from an EMBL/GenBank/DDBJ whole genome shotgun (WGS) entry which is preliminary data.</text>
</comment>
<accession>A0A9P4XZT8</accession>
<evidence type="ECO:0000313" key="1">
    <source>
        <dbReference type="EMBL" id="KAF3763951.1"/>
    </source>
</evidence>
<name>A0A9P4XZT8_CRYP1</name>
<evidence type="ECO:0000313" key="2">
    <source>
        <dbReference type="Proteomes" id="UP000803844"/>
    </source>
</evidence>